<feature type="region of interest" description="Disordered" evidence="1">
    <location>
        <begin position="72"/>
        <end position="137"/>
    </location>
</feature>
<evidence type="ECO:0000256" key="1">
    <source>
        <dbReference type="SAM" id="MobiDB-lite"/>
    </source>
</evidence>
<evidence type="ECO:0000313" key="3">
    <source>
        <dbReference type="Proteomes" id="UP001152523"/>
    </source>
</evidence>
<organism evidence="2 3">
    <name type="scientific">Cuscuta epithymum</name>
    <dbReference type="NCBI Taxonomy" id="186058"/>
    <lineage>
        <taxon>Eukaryota</taxon>
        <taxon>Viridiplantae</taxon>
        <taxon>Streptophyta</taxon>
        <taxon>Embryophyta</taxon>
        <taxon>Tracheophyta</taxon>
        <taxon>Spermatophyta</taxon>
        <taxon>Magnoliopsida</taxon>
        <taxon>eudicotyledons</taxon>
        <taxon>Gunneridae</taxon>
        <taxon>Pentapetalae</taxon>
        <taxon>asterids</taxon>
        <taxon>lamiids</taxon>
        <taxon>Solanales</taxon>
        <taxon>Convolvulaceae</taxon>
        <taxon>Cuscuteae</taxon>
        <taxon>Cuscuta</taxon>
        <taxon>Cuscuta subgen. Cuscuta</taxon>
    </lineage>
</organism>
<proteinExistence type="predicted"/>
<feature type="compositionally biased region" description="Low complexity" evidence="1">
    <location>
        <begin position="125"/>
        <end position="137"/>
    </location>
</feature>
<sequence length="137" mass="15669">MSSNCTYGWDFSTSTWGCIERQAHLDEWKEVDPDLKQLGRVLADQFPDPPENTVKTMADGYGDVVDFVRCEPPEDERDPDFVRLAPPGTRGRRRLTKRFLEADRRRPKKGVPDYGPYGNYIPKAPTFSPFQPTFSPA</sequence>
<protein>
    <submittedName>
        <fullName evidence="2">Uncharacterized protein</fullName>
    </submittedName>
</protein>
<accession>A0AAV0CJ12</accession>
<keyword evidence="3" id="KW-1185">Reference proteome</keyword>
<dbReference type="AlphaFoldDB" id="A0AAV0CJ12"/>
<gene>
    <name evidence="2" type="ORF">CEPIT_LOCUS6504</name>
</gene>
<name>A0AAV0CJ12_9ASTE</name>
<dbReference type="Proteomes" id="UP001152523">
    <property type="component" value="Unassembled WGS sequence"/>
</dbReference>
<dbReference type="EMBL" id="CAMAPF010000031">
    <property type="protein sequence ID" value="CAH9078278.1"/>
    <property type="molecule type" value="Genomic_DNA"/>
</dbReference>
<evidence type="ECO:0000313" key="2">
    <source>
        <dbReference type="EMBL" id="CAH9078278.1"/>
    </source>
</evidence>
<reference evidence="2" key="1">
    <citation type="submission" date="2022-07" db="EMBL/GenBank/DDBJ databases">
        <authorList>
            <person name="Macas J."/>
            <person name="Novak P."/>
            <person name="Neumann P."/>
        </authorList>
    </citation>
    <scope>NUCLEOTIDE SEQUENCE</scope>
</reference>
<comment type="caution">
    <text evidence="2">The sequence shown here is derived from an EMBL/GenBank/DDBJ whole genome shotgun (WGS) entry which is preliminary data.</text>
</comment>